<proteinExistence type="predicted"/>
<accession>A0A1L7X9P5</accession>
<dbReference type="STRING" id="576137.A0A1L7X9P5"/>
<dbReference type="InterPro" id="IPR021833">
    <property type="entry name" value="DUF3425"/>
</dbReference>
<feature type="region of interest" description="Disordered" evidence="1">
    <location>
        <begin position="1"/>
        <end position="89"/>
    </location>
</feature>
<dbReference type="EMBL" id="FJOG01000019">
    <property type="protein sequence ID" value="CZR61744.1"/>
    <property type="molecule type" value="Genomic_DNA"/>
</dbReference>
<dbReference type="PANTHER" id="PTHR38116:SF1">
    <property type="entry name" value="BZIP DOMAIN-CONTAINING PROTEIN"/>
    <property type="match status" value="1"/>
</dbReference>
<evidence type="ECO:0008006" key="4">
    <source>
        <dbReference type="Google" id="ProtNLM"/>
    </source>
</evidence>
<protein>
    <recommendedName>
        <fullName evidence="4">BZIP domain-containing protein</fullName>
    </recommendedName>
</protein>
<gene>
    <name evidence="2" type="ORF">PAC_11641</name>
</gene>
<reference evidence="2 3" key="1">
    <citation type="submission" date="2016-03" db="EMBL/GenBank/DDBJ databases">
        <authorList>
            <person name="Ploux O."/>
        </authorList>
    </citation>
    <scope>NUCLEOTIDE SEQUENCE [LARGE SCALE GENOMIC DNA]</scope>
    <source>
        <strain evidence="2 3">UAMH 11012</strain>
    </source>
</reference>
<feature type="compositionally biased region" description="Basic and acidic residues" evidence="1">
    <location>
        <begin position="57"/>
        <end position="78"/>
    </location>
</feature>
<dbReference type="CDD" id="cd14688">
    <property type="entry name" value="bZIP_YAP"/>
    <property type="match status" value="1"/>
</dbReference>
<keyword evidence="3" id="KW-1185">Reference proteome</keyword>
<organism evidence="2 3">
    <name type="scientific">Phialocephala subalpina</name>
    <dbReference type="NCBI Taxonomy" id="576137"/>
    <lineage>
        <taxon>Eukaryota</taxon>
        <taxon>Fungi</taxon>
        <taxon>Dikarya</taxon>
        <taxon>Ascomycota</taxon>
        <taxon>Pezizomycotina</taxon>
        <taxon>Leotiomycetes</taxon>
        <taxon>Helotiales</taxon>
        <taxon>Mollisiaceae</taxon>
        <taxon>Phialocephala</taxon>
        <taxon>Phialocephala fortinii species complex</taxon>
    </lineage>
</organism>
<feature type="compositionally biased region" description="Basic residues" evidence="1">
    <location>
        <begin position="39"/>
        <end position="49"/>
    </location>
</feature>
<dbReference type="OrthoDB" id="2245989at2759"/>
<sequence length="318" mass="36133">MIGCMPQQERIFAPEDDWTGVSSPAERRKRQNRLFQRACRQRKAKHKQSSHTQPSSPEKRAAERAGESRLDTESKSNKSDSSSAVYSPTSKDTNLWHLFDLAARSSKIDVSEVARTLSICNPNAFQARDLIVQFEKWATSSGMMGSPGADLSLTLVKFNVLRAISSNARTLGYSAESTDDDALSPFCDASTLQYHVPALPWSLRPTKLQRQLPHHPWIDILPIPQMRDNLLRAGDDFDDMELCGDLVGFFSASKCEVGMIVWGEPWDPAGWEATDEFLKRWGWTVRGCREVFESTNSWRSRRGEKHLDFDKLIWHEIE</sequence>
<evidence type="ECO:0000256" key="1">
    <source>
        <dbReference type="SAM" id="MobiDB-lite"/>
    </source>
</evidence>
<name>A0A1L7X9P5_9HELO</name>
<dbReference type="AlphaFoldDB" id="A0A1L7X9P5"/>
<dbReference type="Proteomes" id="UP000184330">
    <property type="component" value="Unassembled WGS sequence"/>
</dbReference>
<dbReference type="Pfam" id="PF11905">
    <property type="entry name" value="DUF3425"/>
    <property type="match status" value="1"/>
</dbReference>
<evidence type="ECO:0000313" key="3">
    <source>
        <dbReference type="Proteomes" id="UP000184330"/>
    </source>
</evidence>
<dbReference type="PANTHER" id="PTHR38116">
    <property type="entry name" value="CHROMOSOME 7, WHOLE GENOME SHOTGUN SEQUENCE"/>
    <property type="match status" value="1"/>
</dbReference>
<evidence type="ECO:0000313" key="2">
    <source>
        <dbReference type="EMBL" id="CZR61744.1"/>
    </source>
</evidence>